<evidence type="ECO:0000313" key="7">
    <source>
        <dbReference type="Proteomes" id="UP000006334"/>
    </source>
</evidence>
<dbReference type="PANTHER" id="PTHR36985:SF1">
    <property type="entry name" value="TRANSLOCATION AND ASSEMBLY MODULE SUBUNIT TAMB"/>
    <property type="match status" value="1"/>
</dbReference>
<dbReference type="AlphaFoldDB" id="K6X7X8"/>
<accession>K6X7X8</accession>
<dbReference type="GO" id="GO:0097347">
    <property type="term" value="C:TAM protein secretion complex"/>
    <property type="evidence" value="ECO:0007669"/>
    <property type="project" value="TreeGrafter"/>
</dbReference>
<sequence>MIWLKRTAIWTISILLFLVVLLGFFFTPWGTTALISIANNAVDGLKIEHKSGGLLGTIELQRVEFNTETLQVDAKNIKANVDWSCSMLVQVCLSQLYLGEAKIEVADTDSEQPENQEPTEKITLPIAVVAPNIQLNKLSVDVQNVAQISWQSLVANLEMYQELNITSLELKQLNVVLSESEVDSQSTLANEQTTIDISQISQWQYQPIELPPLVIPIDLTADKILVTNVKVEQASQTIFAFKRLATQAQINDSNVKIEKFEFEHELVGIKADLSLSNNYVIGLSGEAQTTKSYAKSLKVNISAEGDLNALAFETQVTGDITAMAKGSATLDSPQLPLDIQISWQPLTLPTTEPLHLSSGNLSLKGNLQEYLLSLQTSLFATTIPKSQITVSAKGNNQKIELSEAKVGTLGGNIQTTAVVTLTDVVTWQGQAKVEQIQPANFWPDLEGNINANLQHKGVYGADILQAQVENLSAKGDWLGYPLNANGAVKFDKKTGLDIPSLSVSNGDNKLIVKGRLDNQNALNGNVEFTGNALEQLYPDLSGSSGLTARISGTLSEPEVEYDLFAKQVEYNTISLQSLTSKGQVEWDQEKQFNVTTKLEQLVINQEPIENIQLELAGNALQHQLTTTVLSEAFQLNSTIGGRLEETKWVGNWLSGEFKSQWGSYTLNQKNTGILADWGNQHYQLDAHCWIDQQAKLCVDKANFQDQVADFDIYGSQLELLQIVSQFVPQLQDISTDTQFFFTAKGKWQADTLPIANIEGHFSPTTIKIKGLKKPLEMKKLAFDASVDGEKLITHFDFVTSNSGAIDLDLTISELDEKRSLQGELKIKEILVKPYQELIPQLTELSGSINGNLALSGDLKTPLFNGNLKLQNFNFAGEEIPGRISQWNQDLEFAGQSAKMQGEFIFGNGKGSSSGTFDWSDELVGDFSLTGDSFELEYRDIVRTRFSPNLKVEMTKTAVNVTGSADVFYARIKVKDLPPDAQSPSDDTIIVNQPVEPKTATRDLNMVFNVKIDPKKTDDVKLEAFGLKTDLRGALELKQKDQKLTGVGSLNLVNGTYKAYGQDLVIQKGNILFSGPLDNPRLDISAIRDESKTQDDVIAGIRVTGPAEQPSVEIFSEPTMIQSEALSYLLQGQSLNSGSQQSSDDQLLASVLLNAGLKGSENKVDQLGRKFGIEDLALGTNSSEDGTQVSLSGYIAPGVQLRYGVNVFDSSAEVALRYQILPKLFLEATSGVEQALDVYYQFSVGGKSPIEDEE</sequence>
<dbReference type="OrthoDB" id="5555605at2"/>
<keyword evidence="7" id="KW-1185">Reference proteome</keyword>
<name>K6X7X8_9ALTE</name>
<proteinExistence type="predicted"/>
<dbReference type="InterPro" id="IPR007452">
    <property type="entry name" value="TamB_C"/>
</dbReference>
<evidence type="ECO:0000259" key="5">
    <source>
        <dbReference type="Pfam" id="PF04357"/>
    </source>
</evidence>
<dbReference type="GO" id="GO:0005886">
    <property type="term" value="C:plasma membrane"/>
    <property type="evidence" value="ECO:0007669"/>
    <property type="project" value="InterPro"/>
</dbReference>
<dbReference type="STRING" id="1127673.GLIP_4118"/>
<dbReference type="Pfam" id="PF04357">
    <property type="entry name" value="TamB"/>
    <property type="match status" value="1"/>
</dbReference>
<gene>
    <name evidence="6" type="ORF">GLIP_4118</name>
</gene>
<reference evidence="6 7" key="1">
    <citation type="journal article" date="2017" name="Antonie Van Leeuwenhoek">
        <title>Rhizobium rhizosphaerae sp. nov., a novel species isolated from rice rhizosphere.</title>
        <authorList>
            <person name="Zhao J.J."/>
            <person name="Zhang J."/>
            <person name="Zhang R.J."/>
            <person name="Zhang C.W."/>
            <person name="Yin H.Q."/>
            <person name="Zhang X.X."/>
        </authorList>
    </citation>
    <scope>NUCLEOTIDE SEQUENCE [LARGE SCALE GENOMIC DNA]</scope>
    <source>
        <strain evidence="6 7">E3</strain>
    </source>
</reference>
<dbReference type="PANTHER" id="PTHR36985">
    <property type="entry name" value="TRANSLOCATION AND ASSEMBLY MODULE SUBUNIT TAMB"/>
    <property type="match status" value="1"/>
</dbReference>
<evidence type="ECO:0000256" key="2">
    <source>
        <dbReference type="ARBA" id="ARBA00022692"/>
    </source>
</evidence>
<feature type="domain" description="Translocation and assembly module TamB C-terminal" evidence="5">
    <location>
        <begin position="906"/>
        <end position="1241"/>
    </location>
</feature>
<dbReference type="RefSeq" id="WP_008846531.1">
    <property type="nucleotide sequence ID" value="NZ_BAEN01000076.1"/>
</dbReference>
<dbReference type="eggNOG" id="COG2911">
    <property type="taxonomic scope" value="Bacteria"/>
</dbReference>
<evidence type="ECO:0000256" key="3">
    <source>
        <dbReference type="ARBA" id="ARBA00022989"/>
    </source>
</evidence>
<comment type="caution">
    <text evidence="6">The sequence shown here is derived from an EMBL/GenBank/DDBJ whole genome shotgun (WGS) entry which is preliminary data.</text>
</comment>
<protein>
    <recommendedName>
        <fullName evidence="5">Translocation and assembly module TamB C-terminal domain-containing protein</fullName>
    </recommendedName>
</protein>
<dbReference type="EMBL" id="BAEN01000076">
    <property type="protein sequence ID" value="GAC16729.1"/>
    <property type="molecule type" value="Genomic_DNA"/>
</dbReference>
<comment type="subcellular location">
    <subcellularLocation>
        <location evidence="1">Membrane</location>
        <topology evidence="1">Single-pass membrane protein</topology>
    </subcellularLocation>
</comment>
<dbReference type="GO" id="GO:0009306">
    <property type="term" value="P:protein secretion"/>
    <property type="evidence" value="ECO:0007669"/>
    <property type="project" value="InterPro"/>
</dbReference>
<evidence type="ECO:0000313" key="6">
    <source>
        <dbReference type="EMBL" id="GAC16729.1"/>
    </source>
</evidence>
<keyword evidence="3" id="KW-1133">Transmembrane helix</keyword>
<organism evidence="6 7">
    <name type="scientific">Aliiglaciecola lipolytica E3</name>
    <dbReference type="NCBI Taxonomy" id="1127673"/>
    <lineage>
        <taxon>Bacteria</taxon>
        <taxon>Pseudomonadati</taxon>
        <taxon>Pseudomonadota</taxon>
        <taxon>Gammaproteobacteria</taxon>
        <taxon>Alteromonadales</taxon>
        <taxon>Alteromonadaceae</taxon>
        <taxon>Aliiglaciecola</taxon>
    </lineage>
</organism>
<dbReference type="Proteomes" id="UP000006334">
    <property type="component" value="Unassembled WGS sequence"/>
</dbReference>
<evidence type="ECO:0000256" key="1">
    <source>
        <dbReference type="ARBA" id="ARBA00004167"/>
    </source>
</evidence>
<keyword evidence="2" id="KW-0812">Transmembrane</keyword>
<keyword evidence="4" id="KW-0472">Membrane</keyword>
<evidence type="ECO:0000256" key="4">
    <source>
        <dbReference type="ARBA" id="ARBA00023136"/>
    </source>
</evidence>